<evidence type="ECO:0000256" key="10">
    <source>
        <dbReference type="SAM" id="Phobius"/>
    </source>
</evidence>
<evidence type="ECO:0000256" key="3">
    <source>
        <dbReference type="ARBA" id="ARBA00022448"/>
    </source>
</evidence>
<keyword evidence="8" id="KW-0811">Translocation</keyword>
<dbReference type="PRINTS" id="PR01853">
    <property type="entry name" value="YAJCTRNLCASE"/>
</dbReference>
<comment type="caution">
    <text evidence="11">The sequence shown here is derived from an EMBL/GenBank/DDBJ whole genome shotgun (WGS) entry which is preliminary data.</text>
</comment>
<sequence length="93" mass="10723">MQIDPNTFTTILVWVGFIVLIYFIMIRPQQMQQKKRKAMLGSLSRGFQIILHSGIIGVIREIDEQIISLEIAPKIIIKVMKEGVAQIWKGRDE</sequence>
<dbReference type="InterPro" id="IPR003849">
    <property type="entry name" value="Preprotein_translocase_YajC"/>
</dbReference>
<dbReference type="SMART" id="SM01323">
    <property type="entry name" value="YajC"/>
    <property type="match status" value="1"/>
</dbReference>
<comment type="subcellular location">
    <subcellularLocation>
        <location evidence="1">Cell membrane</location>
        <topology evidence="1">Single-pass membrane protein</topology>
    </subcellularLocation>
</comment>
<accession>A0A9E2BFN5</accession>
<dbReference type="PANTHER" id="PTHR33909">
    <property type="entry name" value="SEC TRANSLOCON ACCESSORY COMPLEX SUBUNIT YAJC"/>
    <property type="match status" value="1"/>
</dbReference>
<dbReference type="PANTHER" id="PTHR33909:SF1">
    <property type="entry name" value="SEC TRANSLOCON ACCESSORY COMPLEX SUBUNIT YAJC"/>
    <property type="match status" value="1"/>
</dbReference>
<keyword evidence="4" id="KW-1003">Cell membrane</keyword>
<comment type="similarity">
    <text evidence="2">Belongs to the YajC family.</text>
</comment>
<protein>
    <recommendedName>
        <fullName evidence="13">Sec translocon accessory complex subunit YajC</fullName>
    </recommendedName>
</protein>
<evidence type="ECO:0008006" key="13">
    <source>
        <dbReference type="Google" id="ProtNLM"/>
    </source>
</evidence>
<keyword evidence="5 10" id="KW-0812">Transmembrane</keyword>
<dbReference type="AlphaFoldDB" id="A0A9E2BFN5"/>
<gene>
    <name evidence="11" type="ORF">DDT42_00492</name>
</gene>
<reference evidence="11 12" key="1">
    <citation type="journal article" date="2021" name="bioRxiv">
        <title>Unique metabolic strategies in Hadean analogues reveal hints for primordial physiology.</title>
        <authorList>
            <person name="Nobu M.K."/>
            <person name="Nakai R."/>
            <person name="Tamazawa S."/>
            <person name="Mori H."/>
            <person name="Toyoda A."/>
            <person name="Ijiri A."/>
            <person name="Suzuki S."/>
            <person name="Kurokawa K."/>
            <person name="Kamagata Y."/>
            <person name="Tamaki H."/>
        </authorList>
    </citation>
    <scope>NUCLEOTIDE SEQUENCE [LARGE SCALE GENOMIC DNA]</scope>
    <source>
        <strain evidence="11">BS525</strain>
    </source>
</reference>
<dbReference type="EMBL" id="QLTW01000015">
    <property type="protein sequence ID" value="MBT9144647.1"/>
    <property type="molecule type" value="Genomic_DNA"/>
</dbReference>
<evidence type="ECO:0000256" key="9">
    <source>
        <dbReference type="ARBA" id="ARBA00023136"/>
    </source>
</evidence>
<keyword evidence="6" id="KW-0653">Protein transport</keyword>
<evidence type="ECO:0000256" key="4">
    <source>
        <dbReference type="ARBA" id="ARBA00022475"/>
    </source>
</evidence>
<evidence type="ECO:0000256" key="1">
    <source>
        <dbReference type="ARBA" id="ARBA00004162"/>
    </source>
</evidence>
<evidence type="ECO:0000256" key="6">
    <source>
        <dbReference type="ARBA" id="ARBA00022927"/>
    </source>
</evidence>
<keyword evidence="3" id="KW-0813">Transport</keyword>
<keyword evidence="9 10" id="KW-0472">Membrane</keyword>
<dbReference type="GO" id="GO:0005886">
    <property type="term" value="C:plasma membrane"/>
    <property type="evidence" value="ECO:0007669"/>
    <property type="project" value="UniProtKB-SubCell"/>
</dbReference>
<evidence type="ECO:0000256" key="8">
    <source>
        <dbReference type="ARBA" id="ARBA00023010"/>
    </source>
</evidence>
<name>A0A9E2BFN5_PSYF1</name>
<evidence type="ECO:0000256" key="2">
    <source>
        <dbReference type="ARBA" id="ARBA00006742"/>
    </source>
</evidence>
<feature type="transmembrane region" description="Helical" evidence="10">
    <location>
        <begin position="6"/>
        <end position="26"/>
    </location>
</feature>
<evidence type="ECO:0000256" key="7">
    <source>
        <dbReference type="ARBA" id="ARBA00022989"/>
    </source>
</evidence>
<dbReference type="NCBIfam" id="TIGR00739">
    <property type="entry name" value="yajC"/>
    <property type="match status" value="1"/>
</dbReference>
<evidence type="ECO:0000313" key="12">
    <source>
        <dbReference type="Proteomes" id="UP000811545"/>
    </source>
</evidence>
<proteinExistence type="inferred from homology"/>
<evidence type="ECO:0000313" key="11">
    <source>
        <dbReference type="EMBL" id="MBT9144647.1"/>
    </source>
</evidence>
<organism evidence="11 12">
    <name type="scientific">Psychracetigena formicireducens</name>
    <dbReference type="NCBI Taxonomy" id="2986056"/>
    <lineage>
        <taxon>Bacteria</taxon>
        <taxon>Bacillati</taxon>
        <taxon>Candidatus Lithacetigenota</taxon>
        <taxon>Candidatus Psychracetigena</taxon>
    </lineage>
</organism>
<keyword evidence="7 10" id="KW-1133">Transmembrane helix</keyword>
<evidence type="ECO:0000256" key="5">
    <source>
        <dbReference type="ARBA" id="ARBA00022692"/>
    </source>
</evidence>
<dbReference type="Proteomes" id="UP000811545">
    <property type="component" value="Unassembled WGS sequence"/>
</dbReference>
<dbReference type="GO" id="GO:0015031">
    <property type="term" value="P:protein transport"/>
    <property type="evidence" value="ECO:0007669"/>
    <property type="project" value="UniProtKB-KW"/>
</dbReference>
<dbReference type="Pfam" id="PF02699">
    <property type="entry name" value="YajC"/>
    <property type="match status" value="1"/>
</dbReference>